<sequence length="469" mass="51868">MRTATQILVIGGGPAGSTAAGLLAKAGHQVTLLEREKFPRYHIGESILPSCRPIFEQLGVWDKLERHGFQPKGGAYFFWGPEEWEVRFNDLGSDGTNAWQVVRAEFDQLLLDHAEELGVEVVQGVSVRELEFEDGRPVAAHWAGTKEPSVTGRIGFDYLVDASGRAGVMSTKYLRNRKWHTVFRNVAAWSYWKGAKQLDRGPAGAIAVCSVPDGWFWAIPLHDGTMSVGLVTGKDDFNRRRTELGGIEEVYQAAMAQCPAVLELLSDAEQVAGMKVEQDYSYVAEQFTGPGYLISGDAACFLDPLLSTGVHLATYSGMLAAAAISSVVSGEVGEQEAWEFYGTVYRQAYERLLVLVSVFYESYRGKDHHFYNAQRLSEADRDELDLQAAFNRIVTGVADLDDAKDVYRRIRGHLGGTESGDPNPLANLNKVHERKQAPMTPENAVAGLYLAFHPRLMLRRADVPIIGRR</sequence>
<comment type="caution">
    <text evidence="4">The sequence shown here is derived from an EMBL/GenBank/DDBJ whole genome shotgun (WGS) entry which is preliminary data.</text>
</comment>
<evidence type="ECO:0000313" key="4">
    <source>
        <dbReference type="EMBL" id="MBP2327274.1"/>
    </source>
</evidence>
<evidence type="ECO:0000313" key="5">
    <source>
        <dbReference type="Proteomes" id="UP001519332"/>
    </source>
</evidence>
<dbReference type="EMBL" id="JAGINW010000001">
    <property type="protein sequence ID" value="MBP2327274.1"/>
    <property type="molecule type" value="Genomic_DNA"/>
</dbReference>
<dbReference type="InterPro" id="IPR050816">
    <property type="entry name" value="Flavin-dep_Halogenase_NPB"/>
</dbReference>
<dbReference type="SUPFAM" id="SSF51905">
    <property type="entry name" value="FAD/NAD(P)-binding domain"/>
    <property type="match status" value="1"/>
</dbReference>
<name>A0ABS4TS85_9PSEU</name>
<dbReference type="PANTHER" id="PTHR43747">
    <property type="entry name" value="FAD-BINDING PROTEIN"/>
    <property type="match status" value="1"/>
</dbReference>
<dbReference type="PANTHER" id="PTHR43747:SF5">
    <property type="entry name" value="FAD-BINDING DOMAIN-CONTAINING PROTEIN"/>
    <property type="match status" value="1"/>
</dbReference>
<comment type="similarity">
    <text evidence="3">Belongs to the flavin-dependent halogenase family. Bacterial tryptophan halogenase subfamily.</text>
</comment>
<keyword evidence="5" id="KW-1185">Reference proteome</keyword>
<proteinExistence type="inferred from homology"/>
<organism evidence="4 5">
    <name type="scientific">Kibdelosporangium banguiense</name>
    <dbReference type="NCBI Taxonomy" id="1365924"/>
    <lineage>
        <taxon>Bacteria</taxon>
        <taxon>Bacillati</taxon>
        <taxon>Actinomycetota</taxon>
        <taxon>Actinomycetes</taxon>
        <taxon>Pseudonocardiales</taxon>
        <taxon>Pseudonocardiaceae</taxon>
        <taxon>Kibdelosporangium</taxon>
    </lineage>
</organism>
<gene>
    <name evidence="4" type="ORF">JOF56_007659</name>
</gene>
<reference evidence="4 5" key="1">
    <citation type="submission" date="2021-03" db="EMBL/GenBank/DDBJ databases">
        <title>Sequencing the genomes of 1000 actinobacteria strains.</title>
        <authorList>
            <person name="Klenk H.-P."/>
        </authorList>
    </citation>
    <scope>NUCLEOTIDE SEQUENCE [LARGE SCALE GENOMIC DNA]</scope>
    <source>
        <strain evidence="4 5">DSM 46670</strain>
    </source>
</reference>
<dbReference type="PRINTS" id="PR00420">
    <property type="entry name" value="RNGMNOXGNASE"/>
</dbReference>
<accession>A0ABS4TS85</accession>
<keyword evidence="2" id="KW-0503">Monooxygenase</keyword>
<evidence type="ECO:0000256" key="1">
    <source>
        <dbReference type="ARBA" id="ARBA00023002"/>
    </source>
</evidence>
<dbReference type="Proteomes" id="UP001519332">
    <property type="component" value="Unassembled WGS sequence"/>
</dbReference>
<dbReference type="Gene3D" id="3.50.50.60">
    <property type="entry name" value="FAD/NAD(P)-binding domain"/>
    <property type="match status" value="1"/>
</dbReference>
<dbReference type="Pfam" id="PF04820">
    <property type="entry name" value="Trp_halogenase"/>
    <property type="match status" value="2"/>
</dbReference>
<keyword evidence="1" id="KW-0560">Oxidoreductase</keyword>
<evidence type="ECO:0000256" key="2">
    <source>
        <dbReference type="ARBA" id="ARBA00023033"/>
    </source>
</evidence>
<dbReference type="InterPro" id="IPR006905">
    <property type="entry name" value="Flavin_halogenase"/>
</dbReference>
<protein>
    <submittedName>
        <fullName evidence="4">Flavin-dependent dehydrogenase</fullName>
    </submittedName>
</protein>
<evidence type="ECO:0000256" key="3">
    <source>
        <dbReference type="ARBA" id="ARBA00038396"/>
    </source>
</evidence>
<dbReference type="InterPro" id="IPR036188">
    <property type="entry name" value="FAD/NAD-bd_sf"/>
</dbReference>
<dbReference type="RefSeq" id="WP_209644246.1">
    <property type="nucleotide sequence ID" value="NZ_JAGINW010000001.1"/>
</dbReference>